<name>A0A8H5MJB5_9HYPO</name>
<dbReference type="AlphaFoldDB" id="A0A8H5MJB5"/>
<feature type="domain" description="Heterokaryon incompatibility" evidence="1">
    <location>
        <begin position="433"/>
        <end position="579"/>
    </location>
</feature>
<comment type="caution">
    <text evidence="2">The sequence shown here is derived from an EMBL/GenBank/DDBJ whole genome shotgun (WGS) entry which is preliminary data.</text>
</comment>
<keyword evidence="3" id="KW-1185">Reference proteome</keyword>
<dbReference type="InterPro" id="IPR010730">
    <property type="entry name" value="HET"/>
</dbReference>
<sequence length="906" mass="102502">MEYYENTHLDLIIDNVPKHDDFRRLYPAWHRSGAARYDLKKPFDVMTVITYGRRASFEEGAAKIYSPPFNEIVTQDERRFLDCSITKFVVVHEVIVRGPQDKWQPAPHVADAAMLVRLVRRPDGLNSTEFRKSYKTLQTVILSAVNGCVDYRCNYFSESDQYNFMTSQLTEAYGHGLTDSFDLIEEFCFSSVANAEAGARTQRDSHVPLSQVRSDKNSAQIQEGLFFPSKICQSGSTRHRMIGRSVLRDKGVHGALAQSDLINKPQMYRVAGLNMPPSQSMKASSNSMTCIQNDAAALVNLKHALDKSDSTVESRGNGFDATLSWVGYGPGRRPAYIVNSIFRPFISFATKTSPHTVSTIPSDQDIFYLLPLLETEIDVRRVSQWLSECTKTHGGECSLEYAPFNSAFPGLHVLRLLDVQQNCLVEVQDVVPYLALSYIWGAVKNIRLTQLSLKRLLTPGSLERLNGLPRTVRDAMELTRKLGVQYLWVDALCLVQNDMEDLERGINVMDLIYERSLLTIIAASGNDANAGLPGVRARSRPPLKQTIEIKPGISVGLYMEMSTLLNASPYSSRGWTFQEQTLSRRALYFLDSKVFFQCGNMACSEAVIDQSEQQRPKTGHIHNAIHMEDPVYDYATILENYMARVLTNQNDVLRAMAGIMRRFSVKMNYRFIQGLPTEALDVFILFKAGGSCLHRRPGFPSYSWCGWQGRISVEKLGRDEWFSTCTWIIWYERLPSGRISLIRDPTANGQISADDAPRIGCRQRQRFDTLLLSGLPTTHTAPTETPPLPSLLPRYPLLQFWTLSLRLKLNKLDVFTGHCQVQGKSCTDCGVLFVDGFEDFTVFFSSDLHDVIVLSEHVDMDGYCYNVMLLEYKEGLAERRGMGYIYQDRIHDSFTPGPVWKEIILA</sequence>
<evidence type="ECO:0000259" key="1">
    <source>
        <dbReference type="Pfam" id="PF06985"/>
    </source>
</evidence>
<dbReference type="Pfam" id="PF06985">
    <property type="entry name" value="HET"/>
    <property type="match status" value="1"/>
</dbReference>
<gene>
    <name evidence="2" type="ORF">FMEXI_12548</name>
</gene>
<evidence type="ECO:0000313" key="2">
    <source>
        <dbReference type="EMBL" id="KAF5532236.1"/>
    </source>
</evidence>
<dbReference type="PANTHER" id="PTHR33112:SF12">
    <property type="entry name" value="HETEROKARYON INCOMPATIBILITY DOMAIN-CONTAINING PROTEIN"/>
    <property type="match status" value="1"/>
</dbReference>
<proteinExistence type="predicted"/>
<reference evidence="2 3" key="1">
    <citation type="submission" date="2020-05" db="EMBL/GenBank/DDBJ databases">
        <title>Identification and distribution of gene clusters putatively required for synthesis of sphingolipid metabolism inhibitors in phylogenetically diverse species of the filamentous fungus Fusarium.</title>
        <authorList>
            <person name="Kim H.-S."/>
            <person name="Busman M."/>
            <person name="Brown D.W."/>
            <person name="Divon H."/>
            <person name="Uhlig S."/>
            <person name="Proctor R.H."/>
        </authorList>
    </citation>
    <scope>NUCLEOTIDE SEQUENCE [LARGE SCALE GENOMIC DNA]</scope>
    <source>
        <strain evidence="2 3">NRRL 53147</strain>
    </source>
</reference>
<protein>
    <recommendedName>
        <fullName evidence="1">Heterokaryon incompatibility domain-containing protein</fullName>
    </recommendedName>
</protein>
<dbReference type="EMBL" id="JAAOAM010000367">
    <property type="protein sequence ID" value="KAF5532236.1"/>
    <property type="molecule type" value="Genomic_DNA"/>
</dbReference>
<accession>A0A8H5MJB5</accession>
<dbReference type="Proteomes" id="UP000522262">
    <property type="component" value="Unassembled WGS sequence"/>
</dbReference>
<dbReference type="PANTHER" id="PTHR33112">
    <property type="entry name" value="DOMAIN PROTEIN, PUTATIVE-RELATED"/>
    <property type="match status" value="1"/>
</dbReference>
<organism evidence="2 3">
    <name type="scientific">Fusarium mexicanum</name>
    <dbReference type="NCBI Taxonomy" id="751941"/>
    <lineage>
        <taxon>Eukaryota</taxon>
        <taxon>Fungi</taxon>
        <taxon>Dikarya</taxon>
        <taxon>Ascomycota</taxon>
        <taxon>Pezizomycotina</taxon>
        <taxon>Sordariomycetes</taxon>
        <taxon>Hypocreomycetidae</taxon>
        <taxon>Hypocreales</taxon>
        <taxon>Nectriaceae</taxon>
        <taxon>Fusarium</taxon>
        <taxon>Fusarium fujikuroi species complex</taxon>
    </lineage>
</organism>
<evidence type="ECO:0000313" key="3">
    <source>
        <dbReference type="Proteomes" id="UP000522262"/>
    </source>
</evidence>